<organism evidence="2">
    <name type="scientific">Absidia glauca</name>
    <name type="common">Pin mould</name>
    <dbReference type="NCBI Taxonomy" id="4829"/>
    <lineage>
        <taxon>Eukaryota</taxon>
        <taxon>Fungi</taxon>
        <taxon>Fungi incertae sedis</taxon>
        <taxon>Mucoromycota</taxon>
        <taxon>Mucoromycotina</taxon>
        <taxon>Mucoromycetes</taxon>
        <taxon>Mucorales</taxon>
        <taxon>Cunninghamellaceae</taxon>
        <taxon>Absidia</taxon>
    </lineage>
</organism>
<gene>
    <name evidence="2" type="primary">ABSGL_04253.1 scaffold 5264</name>
</gene>
<reference evidence="2" key="1">
    <citation type="submission" date="2016-04" db="EMBL/GenBank/DDBJ databases">
        <authorList>
            <person name="Evans L.H."/>
            <person name="Alamgir A."/>
            <person name="Owens N."/>
            <person name="Weber N.D."/>
            <person name="Virtaneva K."/>
            <person name="Barbian K."/>
            <person name="Babar A."/>
            <person name="Rosenke K."/>
        </authorList>
    </citation>
    <scope>NUCLEOTIDE SEQUENCE [LARGE SCALE GENOMIC DNA]</scope>
    <source>
        <strain evidence="2">CBS 101.48</strain>
    </source>
</reference>
<dbReference type="Proteomes" id="UP000078561">
    <property type="component" value="Unassembled WGS sequence"/>
</dbReference>
<feature type="compositionally biased region" description="Polar residues" evidence="1">
    <location>
        <begin position="1"/>
        <end position="12"/>
    </location>
</feature>
<name>A0A168MKB9_ABSGL</name>
<sequence length="277" mass="31039">MDKWVRQSTSTKSTHHQRKTKRVSHSSLNTRRDKDMDKDLQRAIDESRLEAQQQDDRYIKDIEQATRLSLQDKSHLHQTTLNVTPFGAKPSTANRRGLDRSGSGNDDTWAVDSFLDSVLNQASSPPSKDYTLSDSPYRSNALSPQLNSEPNDADSAATGHEGADDEWEVHYDSETDELYEVPCSGHNDEAEESFFGQLRREAWDTDEIRSSHATAKRRSVANVVKKNKRTRTLVSDSGVHDYYNTADDVLDDNVQAAGFGDSVAGLSWEGVGQSRYA</sequence>
<proteinExistence type="predicted"/>
<protein>
    <submittedName>
        <fullName evidence="2">Uncharacterized protein</fullName>
    </submittedName>
</protein>
<evidence type="ECO:0000313" key="2">
    <source>
        <dbReference type="EMBL" id="SAL98697.1"/>
    </source>
</evidence>
<dbReference type="AlphaFoldDB" id="A0A168MKB9"/>
<feature type="region of interest" description="Disordered" evidence="1">
    <location>
        <begin position="69"/>
        <end position="105"/>
    </location>
</feature>
<feature type="compositionally biased region" description="Basic residues" evidence="1">
    <location>
        <begin position="13"/>
        <end position="24"/>
    </location>
</feature>
<dbReference type="EMBL" id="LT552303">
    <property type="protein sequence ID" value="SAL98697.1"/>
    <property type="molecule type" value="Genomic_DNA"/>
</dbReference>
<feature type="compositionally biased region" description="Polar residues" evidence="1">
    <location>
        <begin position="120"/>
        <end position="150"/>
    </location>
</feature>
<evidence type="ECO:0000256" key="1">
    <source>
        <dbReference type="SAM" id="MobiDB-lite"/>
    </source>
</evidence>
<evidence type="ECO:0000313" key="3">
    <source>
        <dbReference type="Proteomes" id="UP000078561"/>
    </source>
</evidence>
<accession>A0A168MKB9</accession>
<feature type="region of interest" description="Disordered" evidence="1">
    <location>
        <begin position="1"/>
        <end position="38"/>
    </location>
</feature>
<dbReference type="OrthoDB" id="10528880at2759"/>
<keyword evidence="3" id="KW-1185">Reference proteome</keyword>
<dbReference type="InParanoid" id="A0A168MKB9"/>
<feature type="region of interest" description="Disordered" evidence="1">
    <location>
        <begin position="120"/>
        <end position="164"/>
    </location>
</feature>